<sequence length="125" mass="14063">MNTQSQTYPLDEFPVLIRPGVSIGMITDGIADLAIAWDDEQGRAYIERVESISLRTDDTTKKDAPHGSECLSEHHPLFALIADEIERRADAGDIELKFDREPDPDYLRDLHADRGLYVKPGRRAA</sequence>
<keyword evidence="2" id="KW-1185">Reference proteome</keyword>
<dbReference type="EMBL" id="JACICC010000002">
    <property type="protein sequence ID" value="MBB3808788.1"/>
    <property type="molecule type" value="Genomic_DNA"/>
</dbReference>
<dbReference type="AlphaFoldDB" id="A0A7W6EFE3"/>
<protein>
    <submittedName>
        <fullName evidence="1">Uncharacterized protein</fullName>
    </submittedName>
</protein>
<dbReference type="RefSeq" id="WP_183750830.1">
    <property type="nucleotide sequence ID" value="NZ_JACICC010000002.1"/>
</dbReference>
<gene>
    <name evidence="1" type="ORF">FHS81_000858</name>
</gene>
<reference evidence="1 2" key="1">
    <citation type="submission" date="2020-08" db="EMBL/GenBank/DDBJ databases">
        <title>Genomic Encyclopedia of Type Strains, Phase IV (KMG-IV): sequencing the most valuable type-strain genomes for metagenomic binning, comparative biology and taxonomic classification.</title>
        <authorList>
            <person name="Goeker M."/>
        </authorList>
    </citation>
    <scope>NUCLEOTIDE SEQUENCE [LARGE SCALE GENOMIC DNA]</scope>
    <source>
        <strain evidence="1 2">DSM 28760</strain>
    </source>
</reference>
<organism evidence="1 2">
    <name type="scientific">Pseudochelatococcus contaminans</name>
    <dbReference type="NCBI Taxonomy" id="1538103"/>
    <lineage>
        <taxon>Bacteria</taxon>
        <taxon>Pseudomonadati</taxon>
        <taxon>Pseudomonadota</taxon>
        <taxon>Alphaproteobacteria</taxon>
        <taxon>Hyphomicrobiales</taxon>
        <taxon>Chelatococcaceae</taxon>
        <taxon>Pseudochelatococcus</taxon>
    </lineage>
</organism>
<comment type="caution">
    <text evidence="1">The sequence shown here is derived from an EMBL/GenBank/DDBJ whole genome shotgun (WGS) entry which is preliminary data.</text>
</comment>
<proteinExistence type="predicted"/>
<evidence type="ECO:0000313" key="1">
    <source>
        <dbReference type="EMBL" id="MBB3808788.1"/>
    </source>
</evidence>
<name>A0A7W6EFE3_9HYPH</name>
<evidence type="ECO:0000313" key="2">
    <source>
        <dbReference type="Proteomes" id="UP000537592"/>
    </source>
</evidence>
<accession>A0A7W6EFE3</accession>
<dbReference type="Proteomes" id="UP000537592">
    <property type="component" value="Unassembled WGS sequence"/>
</dbReference>